<evidence type="ECO:0000313" key="8">
    <source>
        <dbReference type="EMBL" id="USW52487.1"/>
    </source>
</evidence>
<dbReference type="Gene3D" id="2.40.110.20">
    <property type="match status" value="1"/>
</dbReference>
<feature type="domain" description="Adaptive response protein AidB N-terminal" evidence="7">
    <location>
        <begin position="27"/>
        <end position="158"/>
    </location>
</feature>
<keyword evidence="3 4" id="KW-0274">FAD</keyword>
<organism evidence="8 9">
    <name type="scientific">Septoria linicola</name>
    <dbReference type="NCBI Taxonomy" id="215465"/>
    <lineage>
        <taxon>Eukaryota</taxon>
        <taxon>Fungi</taxon>
        <taxon>Dikarya</taxon>
        <taxon>Ascomycota</taxon>
        <taxon>Pezizomycotina</taxon>
        <taxon>Dothideomycetes</taxon>
        <taxon>Dothideomycetidae</taxon>
        <taxon>Mycosphaerellales</taxon>
        <taxon>Mycosphaerellaceae</taxon>
        <taxon>Septoria</taxon>
    </lineage>
</organism>
<dbReference type="InterPro" id="IPR041504">
    <property type="entry name" value="AidB_N"/>
</dbReference>
<evidence type="ECO:0000259" key="5">
    <source>
        <dbReference type="Pfam" id="PF00441"/>
    </source>
</evidence>
<dbReference type="InterPro" id="IPR052904">
    <property type="entry name" value="Acyl-CoA_dehydrogenase-like"/>
</dbReference>
<keyword evidence="2 4" id="KW-0285">Flavoprotein</keyword>
<evidence type="ECO:0000259" key="7">
    <source>
        <dbReference type="Pfam" id="PF18158"/>
    </source>
</evidence>
<dbReference type="Gene3D" id="6.10.250.600">
    <property type="match status" value="1"/>
</dbReference>
<keyword evidence="9" id="KW-1185">Reference proteome</keyword>
<evidence type="ECO:0000256" key="1">
    <source>
        <dbReference type="ARBA" id="ARBA00009347"/>
    </source>
</evidence>
<dbReference type="Pfam" id="PF18158">
    <property type="entry name" value="AidB_N"/>
    <property type="match status" value="1"/>
</dbReference>
<gene>
    <name evidence="8" type="ORF">Slin15195_G058060</name>
</gene>
<dbReference type="InterPro" id="IPR009075">
    <property type="entry name" value="AcylCo_DH/oxidase_C"/>
</dbReference>
<feature type="domain" description="Acyl-CoA oxidase/dehydrogenase middle" evidence="6">
    <location>
        <begin position="193"/>
        <end position="311"/>
    </location>
</feature>
<dbReference type="OrthoDB" id="10251155at2759"/>
<evidence type="ECO:0000313" key="9">
    <source>
        <dbReference type="Proteomes" id="UP001056384"/>
    </source>
</evidence>
<dbReference type="InterPro" id="IPR009100">
    <property type="entry name" value="AcylCoA_DH/oxidase_NM_dom_sf"/>
</dbReference>
<accession>A0A9Q9EJS1</accession>
<dbReference type="GO" id="GO:0003995">
    <property type="term" value="F:acyl-CoA dehydrogenase activity"/>
    <property type="evidence" value="ECO:0007669"/>
    <property type="project" value="TreeGrafter"/>
</dbReference>
<comment type="cofactor">
    <cofactor evidence="4">
        <name>FAD</name>
        <dbReference type="ChEBI" id="CHEBI:57692"/>
    </cofactor>
</comment>
<proteinExistence type="inferred from homology"/>
<dbReference type="InterPro" id="IPR006091">
    <property type="entry name" value="Acyl-CoA_Oxase/DH_mid-dom"/>
</dbReference>
<dbReference type="Proteomes" id="UP001056384">
    <property type="component" value="Chromosome 4"/>
</dbReference>
<evidence type="ECO:0000256" key="4">
    <source>
        <dbReference type="RuleBase" id="RU362125"/>
    </source>
</evidence>
<sequence>MSQIKHAQPPSSASVGFFQTPPALTSSFEDDETLRRVFKFYLPQPTQQSIAPDLSRFSKLVLSPKVRNWCADAERNVPYVKHYDSFGQRIDELITTSGWQELQKLGIVEGIVAIGHDRTHQQYARLYQFLKYHIWSSNNACVTCPSAMTDGAARLLKLQLLKADLGKEERKVFEKAHRRLTSTDVETAWTSGQWMTERPGGSDIQNTETQASAIPRGRSGNDDELDADNNPLGPISISGFKWFSSATDANTTVLLAKEPDGGVSAFFAPTRRVVDSSQPGAETQLNGIQIQRLKSKLGTRALPTAELTLSDMRGWRIGKPGQGVREISTVLNITRLHNSIAAVGYLGRGLAVSRAFSKVRRVRNKLLMDTPVHAHTMAELHVEYRAMMHLAYYAAALLGISECPPEKDSAELSLLESVRSALPKTTSHLLRLITPLAKALTARAAIAGLAECMESLGGVGYLENDDPALNIARIFRDANVLSIWEGTTNIMADDVLRIVKGPTEPAVLAAVDELVTPAVTRWQSLGHGNWAQAVQSAWSAIREGIETRNREELALNGRTLSKDLGWLICSVLLAEDALSDGDEVAAEVCTRWINTRVQGSGFGVKLSERHAALDRAIVFGSDLADDRAKL</sequence>
<dbReference type="Pfam" id="PF02770">
    <property type="entry name" value="Acyl-CoA_dh_M"/>
    <property type="match status" value="1"/>
</dbReference>
<keyword evidence="4" id="KW-0560">Oxidoreductase</keyword>
<dbReference type="Gene3D" id="1.20.140.10">
    <property type="entry name" value="Butyryl-CoA Dehydrogenase, subunit A, domain 3"/>
    <property type="match status" value="1"/>
</dbReference>
<evidence type="ECO:0000256" key="2">
    <source>
        <dbReference type="ARBA" id="ARBA00022630"/>
    </source>
</evidence>
<protein>
    <submittedName>
        <fullName evidence="8">Adaptive response protein AidB</fullName>
    </submittedName>
</protein>
<dbReference type="PANTHER" id="PTHR42707:SF2">
    <property type="entry name" value="ACD11 DEHYDROGENASE"/>
    <property type="match status" value="1"/>
</dbReference>
<comment type="similarity">
    <text evidence="1 4">Belongs to the acyl-CoA dehydrogenase family.</text>
</comment>
<feature type="domain" description="Acyl-CoA dehydrogenase/oxidase C-terminal" evidence="5">
    <location>
        <begin position="321"/>
        <end position="497"/>
    </location>
</feature>
<dbReference type="InterPro" id="IPR036250">
    <property type="entry name" value="AcylCo_DH-like_C"/>
</dbReference>
<evidence type="ECO:0000256" key="3">
    <source>
        <dbReference type="ARBA" id="ARBA00022827"/>
    </source>
</evidence>
<dbReference type="EMBL" id="CP099421">
    <property type="protein sequence ID" value="USW52487.1"/>
    <property type="molecule type" value="Genomic_DNA"/>
</dbReference>
<name>A0A9Q9EJS1_9PEZI</name>
<reference evidence="8" key="1">
    <citation type="submission" date="2022-06" db="EMBL/GenBank/DDBJ databases">
        <title>Complete genome sequences of two strains of the flax pathogen Septoria linicola.</title>
        <authorList>
            <person name="Lapalu N."/>
            <person name="Simon A."/>
            <person name="Demenou B."/>
            <person name="Paumier D."/>
            <person name="Guillot M.-P."/>
            <person name="Gout L."/>
            <person name="Valade R."/>
        </authorList>
    </citation>
    <scope>NUCLEOTIDE SEQUENCE</scope>
    <source>
        <strain evidence="8">SE15195</strain>
    </source>
</reference>
<dbReference type="PANTHER" id="PTHR42707">
    <property type="entry name" value="ACYL-COA DEHYDROGENASE"/>
    <property type="match status" value="1"/>
</dbReference>
<dbReference type="SUPFAM" id="SSF56645">
    <property type="entry name" value="Acyl-CoA dehydrogenase NM domain-like"/>
    <property type="match status" value="1"/>
</dbReference>
<evidence type="ECO:0000259" key="6">
    <source>
        <dbReference type="Pfam" id="PF02770"/>
    </source>
</evidence>
<dbReference type="AlphaFoldDB" id="A0A9Q9EJS1"/>
<dbReference type="Pfam" id="PF00441">
    <property type="entry name" value="Acyl-CoA_dh_1"/>
    <property type="match status" value="1"/>
</dbReference>
<dbReference type="SUPFAM" id="SSF47203">
    <property type="entry name" value="Acyl-CoA dehydrogenase C-terminal domain-like"/>
    <property type="match status" value="1"/>
</dbReference>